<dbReference type="RefSeq" id="WP_201103368.1">
    <property type="nucleotide sequence ID" value="NZ_CP067977.1"/>
</dbReference>
<name>A0ABX7BN47_9CAUL</name>
<evidence type="ECO:0000313" key="2">
    <source>
        <dbReference type="EMBL" id="QQQ19014.1"/>
    </source>
</evidence>
<sequence>MQGATQDAPSGPGTGLPRLALALGFAGLLPQVLVVATLTLGGDAERFTALSVGYAYAALIFSFLGGLWWGLAAASGARVPNWIWFAAVGPSLIALATAWPWATGGEWPGPSLVILGLAIAGSLFVDWRMKTCGLTPAGWLALRVPLSLGLGVLTVLAGLA</sequence>
<gene>
    <name evidence="2" type="ORF">JIP62_02460</name>
</gene>
<dbReference type="Proteomes" id="UP000595448">
    <property type="component" value="Chromosome"/>
</dbReference>
<proteinExistence type="predicted"/>
<dbReference type="EMBL" id="CP067977">
    <property type="protein sequence ID" value="QQQ19014.1"/>
    <property type="molecule type" value="Genomic_DNA"/>
</dbReference>
<reference evidence="2 3" key="1">
    <citation type="submission" date="2021-01" db="EMBL/GenBank/DDBJ databases">
        <title>Brevundimonas vitis sp. nov., an bacterium isolated from grape (Vitis vinifera).</title>
        <authorList>
            <person name="Jiang L."/>
            <person name="Lee J."/>
        </authorList>
    </citation>
    <scope>NUCLEOTIDE SEQUENCE [LARGE SCALE GENOMIC DNA]</scope>
    <source>
        <strain evidence="2 3">GRTSA-9</strain>
    </source>
</reference>
<feature type="transmembrane region" description="Helical" evidence="1">
    <location>
        <begin position="20"/>
        <end position="41"/>
    </location>
</feature>
<keyword evidence="1" id="KW-0812">Transmembrane</keyword>
<feature type="transmembrane region" description="Helical" evidence="1">
    <location>
        <begin position="137"/>
        <end position="159"/>
    </location>
</feature>
<dbReference type="Pfam" id="PF11911">
    <property type="entry name" value="DUF3429"/>
    <property type="match status" value="1"/>
</dbReference>
<protein>
    <submittedName>
        <fullName evidence="2">DUF3429 domain-containing protein</fullName>
    </submittedName>
</protein>
<feature type="transmembrane region" description="Helical" evidence="1">
    <location>
        <begin position="47"/>
        <end position="70"/>
    </location>
</feature>
<keyword evidence="3" id="KW-1185">Reference proteome</keyword>
<accession>A0ABX7BN47</accession>
<keyword evidence="1" id="KW-0472">Membrane</keyword>
<evidence type="ECO:0000256" key="1">
    <source>
        <dbReference type="SAM" id="Phobius"/>
    </source>
</evidence>
<keyword evidence="1" id="KW-1133">Transmembrane helix</keyword>
<feature type="transmembrane region" description="Helical" evidence="1">
    <location>
        <begin position="107"/>
        <end position="125"/>
    </location>
</feature>
<feature type="transmembrane region" description="Helical" evidence="1">
    <location>
        <begin position="82"/>
        <end position="101"/>
    </location>
</feature>
<dbReference type="InterPro" id="IPR021836">
    <property type="entry name" value="DUF3429"/>
</dbReference>
<organism evidence="2 3">
    <name type="scientific">Brevundimonas vitisensis</name>
    <dbReference type="NCBI Taxonomy" id="2800818"/>
    <lineage>
        <taxon>Bacteria</taxon>
        <taxon>Pseudomonadati</taxon>
        <taxon>Pseudomonadota</taxon>
        <taxon>Alphaproteobacteria</taxon>
        <taxon>Caulobacterales</taxon>
        <taxon>Caulobacteraceae</taxon>
        <taxon>Brevundimonas</taxon>
    </lineage>
</organism>
<evidence type="ECO:0000313" key="3">
    <source>
        <dbReference type="Proteomes" id="UP000595448"/>
    </source>
</evidence>